<comment type="caution">
    <text evidence="1">The sequence shown here is derived from an EMBL/GenBank/DDBJ whole genome shotgun (WGS) entry which is preliminary data.</text>
</comment>
<dbReference type="Pfam" id="PF02620">
    <property type="entry name" value="YceD"/>
    <property type="match status" value="1"/>
</dbReference>
<reference evidence="2" key="1">
    <citation type="journal article" date="2019" name="Int. J. Syst. Evol. Microbiol.">
        <title>The Global Catalogue of Microorganisms (GCM) 10K type strain sequencing project: providing services to taxonomists for standard genome sequencing and annotation.</title>
        <authorList>
            <consortium name="The Broad Institute Genomics Platform"/>
            <consortium name="The Broad Institute Genome Sequencing Center for Infectious Disease"/>
            <person name="Wu L."/>
            <person name="Ma J."/>
        </authorList>
    </citation>
    <scope>NUCLEOTIDE SEQUENCE [LARGE SCALE GENOMIC DNA]</scope>
    <source>
        <strain evidence="2">JCM 18200</strain>
    </source>
</reference>
<gene>
    <name evidence="1" type="ORF">GCM10023231_32760</name>
</gene>
<keyword evidence="2" id="KW-1185">Reference proteome</keyword>
<accession>A0ABP9BZD4</accession>
<name>A0ABP9BZD4_9SPHI</name>
<evidence type="ECO:0000313" key="2">
    <source>
        <dbReference type="Proteomes" id="UP001501411"/>
    </source>
</evidence>
<dbReference type="EMBL" id="BAABIQ010000041">
    <property type="protein sequence ID" value="GAA4801437.1"/>
    <property type="molecule type" value="Genomic_DNA"/>
</dbReference>
<sequence length="178" mass="20848">MKFLNQYRIPFTGLKLGKHVFEFEINADFFHEFEYSIVKQGLLKAAVILDKQETMMIVDIHITGTIELTCDICLNQFSSPTDIKERLIIKFDEHDKLSDSTDEIIVLKKNEHELDLTTVIYEYINLSVPYYSRCEEQGLNAHCDETMVNKLKNLSKEEKATEQVDPRWDILKKIKNNN</sequence>
<proteinExistence type="predicted"/>
<protein>
    <submittedName>
        <fullName evidence="1">DUF177 domain-containing protein</fullName>
    </submittedName>
</protein>
<dbReference type="RefSeq" id="WP_345233272.1">
    <property type="nucleotide sequence ID" value="NZ_BAABIQ010000041.1"/>
</dbReference>
<dbReference type="Proteomes" id="UP001501411">
    <property type="component" value="Unassembled WGS sequence"/>
</dbReference>
<evidence type="ECO:0000313" key="1">
    <source>
        <dbReference type="EMBL" id="GAA4801437.1"/>
    </source>
</evidence>
<dbReference type="InterPro" id="IPR003772">
    <property type="entry name" value="YceD"/>
</dbReference>
<organism evidence="1 2">
    <name type="scientific">Olivibacter ginsenosidimutans</name>
    <dbReference type="NCBI Taxonomy" id="1176537"/>
    <lineage>
        <taxon>Bacteria</taxon>
        <taxon>Pseudomonadati</taxon>
        <taxon>Bacteroidota</taxon>
        <taxon>Sphingobacteriia</taxon>
        <taxon>Sphingobacteriales</taxon>
        <taxon>Sphingobacteriaceae</taxon>
        <taxon>Olivibacter</taxon>
    </lineage>
</organism>